<evidence type="ECO:0000256" key="1">
    <source>
        <dbReference type="ARBA" id="ARBA00006525"/>
    </source>
</evidence>
<dbReference type="InterPro" id="IPR041614">
    <property type="entry name" value="DprA_WH"/>
</dbReference>
<dbReference type="InterPro" id="IPR003488">
    <property type="entry name" value="DprA"/>
</dbReference>
<dbReference type="SUPFAM" id="SSF102405">
    <property type="entry name" value="MCP/YpsA-like"/>
    <property type="match status" value="1"/>
</dbReference>
<dbReference type="EMBL" id="NPBY01000044">
    <property type="protein sequence ID" value="PAD75694.1"/>
    <property type="molecule type" value="Genomic_DNA"/>
</dbReference>
<dbReference type="RefSeq" id="WP_095265760.1">
    <property type="nucleotide sequence ID" value="NZ_NPBY01000044.1"/>
</dbReference>
<evidence type="ECO:0000313" key="5">
    <source>
        <dbReference type="Proteomes" id="UP000215596"/>
    </source>
</evidence>
<proteinExistence type="inferred from homology"/>
<evidence type="ECO:0000313" key="4">
    <source>
        <dbReference type="EMBL" id="PAD75694.1"/>
    </source>
</evidence>
<dbReference type="AlphaFoldDB" id="A0A268ERF8"/>
<evidence type="ECO:0000259" key="2">
    <source>
        <dbReference type="Pfam" id="PF02481"/>
    </source>
</evidence>
<comment type="caution">
    <text evidence="4">The sequence shown here is derived from an EMBL/GenBank/DDBJ whole genome shotgun (WGS) entry which is preliminary data.</text>
</comment>
<protein>
    <submittedName>
        <fullName evidence="4">DNA-protecting protein DprA</fullName>
    </submittedName>
</protein>
<reference evidence="4 5" key="1">
    <citation type="submission" date="2017-07" db="EMBL/GenBank/DDBJ databases">
        <title>Isolation and whole genome analysis of endospore-forming bacteria from heroin.</title>
        <authorList>
            <person name="Kalinowski J."/>
            <person name="Ahrens B."/>
            <person name="Al-Dilaimi A."/>
            <person name="Winkler A."/>
            <person name="Wibberg D."/>
            <person name="Schleenbecker U."/>
            <person name="Ruckert C."/>
            <person name="Wolfel R."/>
            <person name="Grass G."/>
        </authorList>
    </citation>
    <scope>NUCLEOTIDE SEQUENCE [LARGE SCALE GENOMIC DNA]</scope>
    <source>
        <strain evidence="4 5">7537-G1</strain>
    </source>
</reference>
<dbReference type="NCBIfam" id="TIGR00732">
    <property type="entry name" value="dprA"/>
    <property type="match status" value="1"/>
</dbReference>
<dbReference type="GO" id="GO:0009294">
    <property type="term" value="P:DNA-mediated transformation"/>
    <property type="evidence" value="ECO:0007669"/>
    <property type="project" value="InterPro"/>
</dbReference>
<dbReference type="PANTHER" id="PTHR43022">
    <property type="entry name" value="PROTEIN SMF"/>
    <property type="match status" value="1"/>
</dbReference>
<dbReference type="InterPro" id="IPR036388">
    <property type="entry name" value="WH-like_DNA-bd_sf"/>
</dbReference>
<dbReference type="Gene3D" id="3.40.50.450">
    <property type="match status" value="1"/>
</dbReference>
<gene>
    <name evidence="4" type="primary">dprA</name>
    <name evidence="4" type="ORF">CHH67_13695</name>
</gene>
<feature type="domain" description="DprA winged helix" evidence="3">
    <location>
        <begin position="331"/>
        <end position="384"/>
    </location>
</feature>
<dbReference type="Proteomes" id="UP000215596">
    <property type="component" value="Unassembled WGS sequence"/>
</dbReference>
<organism evidence="4 5">
    <name type="scientific">Paenibacillus campinasensis</name>
    <dbReference type="NCBI Taxonomy" id="66347"/>
    <lineage>
        <taxon>Bacteria</taxon>
        <taxon>Bacillati</taxon>
        <taxon>Bacillota</taxon>
        <taxon>Bacilli</taxon>
        <taxon>Bacillales</taxon>
        <taxon>Paenibacillaceae</taxon>
        <taxon>Paenibacillus</taxon>
    </lineage>
</organism>
<comment type="similarity">
    <text evidence="1">Belongs to the DprA/Smf family.</text>
</comment>
<dbReference type="PANTHER" id="PTHR43022:SF1">
    <property type="entry name" value="PROTEIN SMF"/>
    <property type="match status" value="1"/>
</dbReference>
<dbReference type="Gene3D" id="1.10.10.10">
    <property type="entry name" value="Winged helix-like DNA-binding domain superfamily/Winged helix DNA-binding domain"/>
    <property type="match status" value="1"/>
</dbReference>
<sequence>MDISNIVLAALHESEGIGWKTIERIMHNGGIRSEMLHYRATDWEACGVGVETAHHLEHNFMLTVESVTNRMSDDDTNEPRQQCSSASNLTNDQKIRIITALDTLYPQRLHSSSQPPWVLYAIGDLQLMEMPSIAMVGTRLPTAYGKKVAAVLAEELAEAGFAVVSGMARGIDSVVHDAVLARDGRTIAVLGGGIDVVYPPENRSLYEDIADKGLILSEYPPGTKVRPGFFPRRNRIIAALALGTVVVEADARSGSLITADMALEAGRDVFSVPGQVTSPKSRGTLDLIKQGAKMVTCGADIIEEYEIWLPKGIKDSYNKERQEDHFAAGENAGLTNDELEIYHRLEQGPGSLDDLLEQTRWDFGHLHSVLLSLIIKKQITQLPGAIYKII</sequence>
<feature type="domain" description="Smf/DprA SLOG" evidence="2">
    <location>
        <begin position="97"/>
        <end position="305"/>
    </location>
</feature>
<evidence type="ECO:0000259" key="3">
    <source>
        <dbReference type="Pfam" id="PF17782"/>
    </source>
</evidence>
<accession>A0A268ERF8</accession>
<name>A0A268ERF8_9BACL</name>
<dbReference type="Pfam" id="PF02481">
    <property type="entry name" value="DNA_processg_A"/>
    <property type="match status" value="1"/>
</dbReference>
<dbReference type="OrthoDB" id="9785707at2"/>
<dbReference type="InterPro" id="IPR057666">
    <property type="entry name" value="DrpA_SLOG"/>
</dbReference>
<dbReference type="Pfam" id="PF17782">
    <property type="entry name" value="WHD_DprA"/>
    <property type="match status" value="1"/>
</dbReference>